<dbReference type="Pfam" id="PF13177">
    <property type="entry name" value="DNA_pol3_delta2"/>
    <property type="match status" value="1"/>
</dbReference>
<evidence type="ECO:0000313" key="11">
    <source>
        <dbReference type="EMBL" id="KUK23892.1"/>
    </source>
</evidence>
<dbReference type="InterPro" id="IPR003593">
    <property type="entry name" value="AAA+_ATPase"/>
</dbReference>
<evidence type="ECO:0000256" key="1">
    <source>
        <dbReference type="ARBA" id="ARBA00006360"/>
    </source>
</evidence>
<dbReference type="PRINTS" id="PR00300">
    <property type="entry name" value="CLPPROTEASEA"/>
</dbReference>
<keyword evidence="6 8" id="KW-0239">DNA-directed DNA polymerase</keyword>
<dbReference type="PATRIC" id="fig|93930.3.peg.1289"/>
<evidence type="ECO:0000256" key="4">
    <source>
        <dbReference type="ARBA" id="ARBA00022833"/>
    </source>
</evidence>
<keyword evidence="2" id="KW-0479">Metal-binding</keyword>
<dbReference type="NCBIfam" id="NF011523">
    <property type="entry name" value="PRK14962.1"/>
    <property type="match status" value="1"/>
</dbReference>
<sequence>MEVLYRKYRPKTFSEVVNQDHVKKAIIGAIQKNSVAHGYIFAGPRGTGKTTLARILAKSLNCENRKGVEPCNSCRACREIDEGTFMDVIELDAASNRGIDEIRRIRDAVGYRPMEGKYKVYIIDEVHMLTKEAFNALLKTLEEPPSHVVFVLATTNLEKVPPTIISRCQVFEFRNIPDELIEKRLQEVAEAEGIEIDREALSFIAKRASGGLRDALTMLEQVWKFSEGKIDLETVHRALGLIPIQVVRDYVNAIFSGDVKRVFTVLDDVYYSGKDYEVLIQEAVEDLVEDLERERGVYQVSANDIVQVSRQLLNLLREIKFAEEKRLVCKVGSAYIATRFSTANVQENDVREKNDNSNVQQKEEKKETVKAKEEKQEGSEFEKRFKELMEELKEKGDLSIFVALSLSEVEFDGKKVIISFDSSKAMHYELMKKKLPELENIFSRKLGKKVEVELRLMGKEETIEKVSQKILRLFEQEG</sequence>
<evidence type="ECO:0000256" key="2">
    <source>
        <dbReference type="ARBA" id="ARBA00022723"/>
    </source>
</evidence>
<evidence type="ECO:0000256" key="3">
    <source>
        <dbReference type="ARBA" id="ARBA00022741"/>
    </source>
</evidence>
<feature type="region of interest" description="Disordered" evidence="9">
    <location>
        <begin position="348"/>
        <end position="375"/>
    </location>
</feature>
<keyword evidence="8" id="KW-0548">Nucleotidyltransferase</keyword>
<evidence type="ECO:0000313" key="12">
    <source>
        <dbReference type="Proteomes" id="UP000058636"/>
    </source>
</evidence>
<dbReference type="CDD" id="cd18137">
    <property type="entry name" value="HLD_clamp_pol_III_gamma_tau"/>
    <property type="match status" value="1"/>
</dbReference>
<dbReference type="PANTHER" id="PTHR11669:SF0">
    <property type="entry name" value="PROTEIN STICHEL-LIKE 2"/>
    <property type="match status" value="1"/>
</dbReference>
<dbReference type="InterPro" id="IPR001270">
    <property type="entry name" value="ClpA/B"/>
</dbReference>
<dbReference type="NCBIfam" id="TIGR02397">
    <property type="entry name" value="dnaX_nterm"/>
    <property type="match status" value="1"/>
</dbReference>
<dbReference type="EC" id="2.7.7.7" evidence="8"/>
<dbReference type="RefSeq" id="WP_012896012.1">
    <property type="nucleotide sequence ID" value="NZ_DAITJQ010000003.1"/>
</dbReference>
<evidence type="ECO:0000256" key="7">
    <source>
        <dbReference type="ARBA" id="ARBA00049244"/>
    </source>
</evidence>
<keyword evidence="8" id="KW-0235">DNA replication</keyword>
<dbReference type="PANTHER" id="PTHR11669">
    <property type="entry name" value="REPLICATION FACTOR C / DNA POLYMERASE III GAMMA-TAU SUBUNIT"/>
    <property type="match status" value="1"/>
</dbReference>
<protein>
    <recommendedName>
        <fullName evidence="8">DNA polymerase III subunit gamma/tau</fullName>
        <ecNumber evidence="8">2.7.7.7</ecNumber>
    </recommendedName>
</protein>
<keyword evidence="3 8" id="KW-0547">Nucleotide-binding</keyword>
<dbReference type="InterPro" id="IPR045085">
    <property type="entry name" value="HLD_clamp_pol_III_gamma_tau"/>
</dbReference>
<dbReference type="Proteomes" id="UP000058636">
    <property type="component" value="Unassembled WGS sequence"/>
</dbReference>
<dbReference type="SUPFAM" id="SSF48019">
    <property type="entry name" value="post-AAA+ oligomerization domain-like"/>
    <property type="match status" value="1"/>
</dbReference>
<evidence type="ECO:0000256" key="5">
    <source>
        <dbReference type="ARBA" id="ARBA00022840"/>
    </source>
</evidence>
<dbReference type="CDD" id="cd00009">
    <property type="entry name" value="AAA"/>
    <property type="match status" value="1"/>
</dbReference>
<comment type="function">
    <text evidence="8">DNA polymerase III is a complex, multichain enzyme responsible for most of the replicative synthesis in bacteria. This DNA polymerase also exhibits 3' to 5' exonuclease activity.</text>
</comment>
<dbReference type="EMBL" id="LGFG01000001">
    <property type="protein sequence ID" value="KUK23892.1"/>
    <property type="molecule type" value="Genomic_DNA"/>
</dbReference>
<dbReference type="NCBIfam" id="NF004046">
    <property type="entry name" value="PRK05563.1"/>
    <property type="match status" value="1"/>
</dbReference>
<dbReference type="AlphaFoldDB" id="A0A101ES56"/>
<dbReference type="Pfam" id="PF22608">
    <property type="entry name" value="DNAX_ATPase_lid"/>
    <property type="match status" value="1"/>
</dbReference>
<dbReference type="GO" id="GO:0006261">
    <property type="term" value="P:DNA-templated DNA replication"/>
    <property type="evidence" value="ECO:0007669"/>
    <property type="project" value="TreeGrafter"/>
</dbReference>
<comment type="catalytic activity">
    <reaction evidence="7 8">
        <text>DNA(n) + a 2'-deoxyribonucleoside 5'-triphosphate = DNA(n+1) + diphosphate</text>
        <dbReference type="Rhea" id="RHEA:22508"/>
        <dbReference type="Rhea" id="RHEA-COMP:17339"/>
        <dbReference type="Rhea" id="RHEA-COMP:17340"/>
        <dbReference type="ChEBI" id="CHEBI:33019"/>
        <dbReference type="ChEBI" id="CHEBI:61560"/>
        <dbReference type="ChEBI" id="CHEBI:173112"/>
        <dbReference type="EC" id="2.7.7.7"/>
    </reaction>
</comment>
<dbReference type="GO" id="GO:0046872">
    <property type="term" value="F:metal ion binding"/>
    <property type="evidence" value="ECO:0007669"/>
    <property type="project" value="UniProtKB-KW"/>
</dbReference>
<dbReference type="SUPFAM" id="SSF52540">
    <property type="entry name" value="P-loop containing nucleoside triphosphate hydrolases"/>
    <property type="match status" value="1"/>
</dbReference>
<dbReference type="Pfam" id="PF20964">
    <property type="entry name" value="DnaX_C"/>
    <property type="match status" value="1"/>
</dbReference>
<dbReference type="InterPro" id="IPR048448">
    <property type="entry name" value="DnaX-like_C"/>
</dbReference>
<evidence type="ECO:0000256" key="9">
    <source>
        <dbReference type="SAM" id="MobiDB-lite"/>
    </source>
</evidence>
<evidence type="ECO:0000256" key="6">
    <source>
        <dbReference type="ARBA" id="ARBA00022932"/>
    </source>
</evidence>
<dbReference type="SMART" id="SM00382">
    <property type="entry name" value="AAA"/>
    <property type="match status" value="1"/>
</dbReference>
<name>A0A101ES56_9THEM</name>
<comment type="similarity">
    <text evidence="1 8">Belongs to the DnaX/STICHEL family.</text>
</comment>
<dbReference type="InterPro" id="IPR008921">
    <property type="entry name" value="DNA_pol3_clamp-load_cplx_C"/>
</dbReference>
<dbReference type="FunFam" id="3.40.50.300:FF:000014">
    <property type="entry name" value="DNA polymerase III subunit gamma/tau"/>
    <property type="match status" value="1"/>
</dbReference>
<reference evidence="11 12" key="1">
    <citation type="journal article" date="2015" name="MBio">
        <title>Genome-Resolved Metagenomic Analysis Reveals Roles for Candidate Phyla and Other Microbial Community Members in Biogeochemical Transformations in Oil Reservoirs.</title>
        <authorList>
            <person name="Hu P."/>
            <person name="Tom L."/>
            <person name="Singh A."/>
            <person name="Thomas B.C."/>
            <person name="Baker B.J."/>
            <person name="Piceno Y.M."/>
            <person name="Andersen G.L."/>
            <person name="Banfield J.F."/>
        </authorList>
    </citation>
    <scope>NUCLEOTIDE SEQUENCE [LARGE SCALE GENOMIC DNA]</scope>
    <source>
        <strain evidence="11">46_26</strain>
    </source>
</reference>
<dbReference type="GO" id="GO:0009360">
    <property type="term" value="C:DNA polymerase III complex"/>
    <property type="evidence" value="ECO:0007669"/>
    <property type="project" value="InterPro"/>
</dbReference>
<dbReference type="InterPro" id="IPR027417">
    <property type="entry name" value="P-loop_NTPase"/>
</dbReference>
<evidence type="ECO:0000256" key="8">
    <source>
        <dbReference type="RuleBase" id="RU364063"/>
    </source>
</evidence>
<dbReference type="GO" id="GO:0003887">
    <property type="term" value="F:DNA-directed DNA polymerase activity"/>
    <property type="evidence" value="ECO:0007669"/>
    <property type="project" value="UniProtKB-KW"/>
</dbReference>
<dbReference type="GO" id="GO:0003677">
    <property type="term" value="F:DNA binding"/>
    <property type="evidence" value="ECO:0007669"/>
    <property type="project" value="InterPro"/>
</dbReference>
<dbReference type="Gene3D" id="1.10.8.60">
    <property type="match status" value="1"/>
</dbReference>
<evidence type="ECO:0000259" key="10">
    <source>
        <dbReference type="SMART" id="SM00382"/>
    </source>
</evidence>
<dbReference type="InterPro" id="IPR050238">
    <property type="entry name" value="DNA_Rep/Repair_Clamp_Loader"/>
</dbReference>
<proteinExistence type="inferred from homology"/>
<keyword evidence="4" id="KW-0862">Zinc</keyword>
<dbReference type="FunFam" id="1.10.8.60:FF:000013">
    <property type="entry name" value="DNA polymerase III subunit gamma/tau"/>
    <property type="match status" value="1"/>
</dbReference>
<keyword evidence="5 8" id="KW-0067">ATP-binding</keyword>
<dbReference type="GO" id="GO:0005524">
    <property type="term" value="F:ATP binding"/>
    <property type="evidence" value="ECO:0007669"/>
    <property type="project" value="UniProtKB-KW"/>
</dbReference>
<dbReference type="InterPro" id="IPR012763">
    <property type="entry name" value="DNA_pol_III_sug/sutau_N"/>
</dbReference>
<feature type="domain" description="AAA+ ATPase" evidence="10">
    <location>
        <begin position="35"/>
        <end position="177"/>
    </location>
</feature>
<comment type="caution">
    <text evidence="11">The sequence shown here is derived from an EMBL/GenBank/DDBJ whole genome shotgun (WGS) entry which is preliminary data.</text>
</comment>
<keyword evidence="8" id="KW-0808">Transferase</keyword>
<dbReference type="Gene3D" id="3.40.50.300">
    <property type="entry name" value="P-loop containing nucleotide triphosphate hydrolases"/>
    <property type="match status" value="1"/>
</dbReference>
<accession>A0A101ES56</accession>
<gene>
    <name evidence="8" type="primary">dnaX</name>
    <name evidence="11" type="ORF">XD57_0049</name>
</gene>
<comment type="subunit">
    <text evidence="8">DNA polymerase III contains a core (composed of alpha, epsilon and theta chains) that associates with a tau subunit. This core dimerizes to form the POLIII' complex. PolIII' associates with the gamma complex (composed of gamma, delta, delta', psi and chi chains) and with the beta chain to form the complete DNA polymerase III complex.</text>
</comment>
<organism evidence="11 12">
    <name type="scientific">Thermotoga petrophila</name>
    <dbReference type="NCBI Taxonomy" id="93929"/>
    <lineage>
        <taxon>Bacteria</taxon>
        <taxon>Thermotogati</taxon>
        <taxon>Thermotogota</taxon>
        <taxon>Thermotogae</taxon>
        <taxon>Thermotogales</taxon>
        <taxon>Thermotogaceae</taxon>
        <taxon>Thermotoga</taxon>
    </lineage>
</organism>